<evidence type="ECO:0000313" key="2">
    <source>
        <dbReference type="Proteomes" id="UP000799755"/>
    </source>
</evidence>
<accession>A0ACB6QKI5</accession>
<dbReference type="EMBL" id="MU003524">
    <property type="protein sequence ID" value="KAF2466656.1"/>
    <property type="molecule type" value="Genomic_DNA"/>
</dbReference>
<comment type="caution">
    <text evidence="1">The sequence shown here is derived from an EMBL/GenBank/DDBJ whole genome shotgun (WGS) entry which is preliminary data.</text>
</comment>
<protein>
    <submittedName>
        <fullName evidence="1">Glycoside hydrolase</fullName>
    </submittedName>
</protein>
<dbReference type="Proteomes" id="UP000799755">
    <property type="component" value="Unassembled WGS sequence"/>
</dbReference>
<gene>
    <name evidence="1" type="ORF">BDR25DRAFT_327997</name>
</gene>
<keyword evidence="1" id="KW-0378">Hydrolase</keyword>
<name>A0ACB6QKI5_9PLEO</name>
<proteinExistence type="predicted"/>
<keyword evidence="2" id="KW-1185">Reference proteome</keyword>
<sequence length="559" mass="62206">MQSDNGIPRLSKIGSTWQLLVDEKPYLILGGQVQNSSFNSAEYMKPIWGKLTKMGINTVIGPVAWEDIEPEEGSFQFSDLDAIMADARSHGLRLILLWFGSFKNGMSTYVPSWVKKDASRFPRVQIESAQNVLRTVEVISVFHQQCVEADGKAFAALMRHLKESDLQRTVIMVQVENECGIIGDSRDRSYLAEAAFQAPVPPQLIDFLVQNWSTLHADFTRSFPAFCLERMSRPANDWKGCFGQSARTDELFMAHHYALYIEKIAAVGKEQYPLPHYINAWLPKPDDTPKTEGLAAGGHKPGVYPSGGATNNMLDIWEQFAPSVDFIAPDIYTADYTETCMVYGSRKYPFFVPEQRRDSFGARRITKAIGSFRAIGVAPFGVDTIKVEDCAFSKLYRLLGSVSNAILAAQTRPNAIFGFFFDQYSPPADKSHPRITKQFAAYELVISRAFVLGQPGTGSGIIIELDPSRFLIVGMGFKVEFKSLSAASRFTGILTCMEKRVIDAERGVLESVRKLNGDETKGGTWCNMPNEVPDYGDQFIPMCIPAGTMITEVEVYSLG</sequence>
<organism evidence="1 2">
    <name type="scientific">Lindgomyces ingoldianus</name>
    <dbReference type="NCBI Taxonomy" id="673940"/>
    <lineage>
        <taxon>Eukaryota</taxon>
        <taxon>Fungi</taxon>
        <taxon>Dikarya</taxon>
        <taxon>Ascomycota</taxon>
        <taxon>Pezizomycotina</taxon>
        <taxon>Dothideomycetes</taxon>
        <taxon>Pleosporomycetidae</taxon>
        <taxon>Pleosporales</taxon>
        <taxon>Lindgomycetaceae</taxon>
        <taxon>Lindgomyces</taxon>
    </lineage>
</organism>
<reference evidence="1" key="1">
    <citation type="journal article" date="2020" name="Stud. Mycol.">
        <title>101 Dothideomycetes genomes: a test case for predicting lifestyles and emergence of pathogens.</title>
        <authorList>
            <person name="Haridas S."/>
            <person name="Albert R."/>
            <person name="Binder M."/>
            <person name="Bloem J."/>
            <person name="Labutti K."/>
            <person name="Salamov A."/>
            <person name="Andreopoulos B."/>
            <person name="Baker S."/>
            <person name="Barry K."/>
            <person name="Bills G."/>
            <person name="Bluhm B."/>
            <person name="Cannon C."/>
            <person name="Castanera R."/>
            <person name="Culley D."/>
            <person name="Daum C."/>
            <person name="Ezra D."/>
            <person name="Gonzalez J."/>
            <person name="Henrissat B."/>
            <person name="Kuo A."/>
            <person name="Liang C."/>
            <person name="Lipzen A."/>
            <person name="Lutzoni F."/>
            <person name="Magnuson J."/>
            <person name="Mondo S."/>
            <person name="Nolan M."/>
            <person name="Ohm R."/>
            <person name="Pangilinan J."/>
            <person name="Park H.-J."/>
            <person name="Ramirez L."/>
            <person name="Alfaro M."/>
            <person name="Sun H."/>
            <person name="Tritt A."/>
            <person name="Yoshinaga Y."/>
            <person name="Zwiers L.-H."/>
            <person name="Turgeon B."/>
            <person name="Goodwin S."/>
            <person name="Spatafora J."/>
            <person name="Crous P."/>
            <person name="Grigoriev I."/>
        </authorList>
    </citation>
    <scope>NUCLEOTIDE SEQUENCE</scope>
    <source>
        <strain evidence="1">ATCC 200398</strain>
    </source>
</reference>
<evidence type="ECO:0000313" key="1">
    <source>
        <dbReference type="EMBL" id="KAF2466656.1"/>
    </source>
</evidence>